<name>A0A0E9WM72_ANGAN</name>
<reference evidence="1" key="2">
    <citation type="journal article" date="2015" name="Fish Shellfish Immunol.">
        <title>Early steps in the European eel (Anguilla anguilla)-Vibrio vulnificus interaction in the gills: Role of the RtxA13 toxin.</title>
        <authorList>
            <person name="Callol A."/>
            <person name="Pajuelo D."/>
            <person name="Ebbesson L."/>
            <person name="Teles M."/>
            <person name="MacKenzie S."/>
            <person name="Amaro C."/>
        </authorList>
    </citation>
    <scope>NUCLEOTIDE SEQUENCE</scope>
</reference>
<accession>A0A0E9WM72</accession>
<sequence>MSGVISKVEEIQKPICDWLLHIKIFKLTAIKHCCWILSGGQGKVDITA</sequence>
<protein>
    <submittedName>
        <fullName evidence="1">Uncharacterized protein</fullName>
    </submittedName>
</protein>
<organism evidence="1">
    <name type="scientific">Anguilla anguilla</name>
    <name type="common">European freshwater eel</name>
    <name type="synonym">Muraena anguilla</name>
    <dbReference type="NCBI Taxonomy" id="7936"/>
    <lineage>
        <taxon>Eukaryota</taxon>
        <taxon>Metazoa</taxon>
        <taxon>Chordata</taxon>
        <taxon>Craniata</taxon>
        <taxon>Vertebrata</taxon>
        <taxon>Euteleostomi</taxon>
        <taxon>Actinopterygii</taxon>
        <taxon>Neopterygii</taxon>
        <taxon>Teleostei</taxon>
        <taxon>Anguilliformes</taxon>
        <taxon>Anguillidae</taxon>
        <taxon>Anguilla</taxon>
    </lineage>
</organism>
<evidence type="ECO:0000313" key="1">
    <source>
        <dbReference type="EMBL" id="JAH91442.1"/>
    </source>
</evidence>
<dbReference type="AlphaFoldDB" id="A0A0E9WM72"/>
<reference evidence="1" key="1">
    <citation type="submission" date="2014-11" db="EMBL/GenBank/DDBJ databases">
        <authorList>
            <person name="Amaro Gonzalez C."/>
        </authorList>
    </citation>
    <scope>NUCLEOTIDE SEQUENCE</scope>
</reference>
<dbReference type="EMBL" id="GBXM01017135">
    <property type="protein sequence ID" value="JAH91442.1"/>
    <property type="molecule type" value="Transcribed_RNA"/>
</dbReference>
<proteinExistence type="predicted"/>